<evidence type="ECO:0008006" key="3">
    <source>
        <dbReference type="Google" id="ProtNLM"/>
    </source>
</evidence>
<protein>
    <recommendedName>
        <fullName evidence="3">Reverse transcriptase domain-containing protein</fullName>
    </recommendedName>
</protein>
<evidence type="ECO:0000313" key="2">
    <source>
        <dbReference type="Proteomes" id="UP000275408"/>
    </source>
</evidence>
<keyword evidence="2" id="KW-1185">Reference proteome</keyword>
<accession>A0A3M6U7W3</accession>
<dbReference type="AlphaFoldDB" id="A0A3M6U7W3"/>
<evidence type="ECO:0000313" key="1">
    <source>
        <dbReference type="EMBL" id="RMX49717.1"/>
    </source>
</evidence>
<sequence length="96" mass="11193">MDPQFPKVDLTSIMEWARKWQLRVNAEKCESMRITHLRDNSTTDYTLSKSLKDVDTFTDLSVTILVKDLSRGNHILEYAVPVWNLFLAKDIHILKS</sequence>
<dbReference type="EMBL" id="RCHS01002064">
    <property type="protein sequence ID" value="RMX49717.1"/>
    <property type="molecule type" value="Genomic_DNA"/>
</dbReference>
<name>A0A3M6U7W3_POCDA</name>
<reference evidence="1 2" key="1">
    <citation type="journal article" date="2018" name="Sci. Rep.">
        <title>Comparative analysis of the Pocillopora damicornis genome highlights role of immune system in coral evolution.</title>
        <authorList>
            <person name="Cunning R."/>
            <person name="Bay R.A."/>
            <person name="Gillette P."/>
            <person name="Baker A.C."/>
            <person name="Traylor-Knowles N."/>
        </authorList>
    </citation>
    <scope>NUCLEOTIDE SEQUENCE [LARGE SCALE GENOMIC DNA]</scope>
    <source>
        <strain evidence="1">RSMAS</strain>
        <tissue evidence="1">Whole animal</tissue>
    </source>
</reference>
<dbReference type="Proteomes" id="UP000275408">
    <property type="component" value="Unassembled WGS sequence"/>
</dbReference>
<proteinExistence type="predicted"/>
<organism evidence="1 2">
    <name type="scientific">Pocillopora damicornis</name>
    <name type="common">Cauliflower coral</name>
    <name type="synonym">Millepora damicornis</name>
    <dbReference type="NCBI Taxonomy" id="46731"/>
    <lineage>
        <taxon>Eukaryota</taxon>
        <taxon>Metazoa</taxon>
        <taxon>Cnidaria</taxon>
        <taxon>Anthozoa</taxon>
        <taxon>Hexacorallia</taxon>
        <taxon>Scleractinia</taxon>
        <taxon>Astrocoeniina</taxon>
        <taxon>Pocilloporidae</taxon>
        <taxon>Pocillopora</taxon>
    </lineage>
</organism>
<gene>
    <name evidence="1" type="ORF">pdam_00008626</name>
</gene>
<comment type="caution">
    <text evidence="1">The sequence shown here is derived from an EMBL/GenBank/DDBJ whole genome shotgun (WGS) entry which is preliminary data.</text>
</comment>